<dbReference type="Pfam" id="PF13359">
    <property type="entry name" value="DDE_Tnp_4"/>
    <property type="match status" value="1"/>
</dbReference>
<sequence>MAVTSEAVRTVTAGIHRDWLLGPIGHSPLGHVRRWQHPPVYRHLVDLSTMEERHVIITYRLDRATIQELCAQLEPDLMSALRHPTGTPPQVQVLSVLHILASGSIQTTVAIASGMSQPMFSNVLSRVLSALLKHMRSYIVFSQVEDLPTVKGDFYALGHIPNIIGAIDGTHVALVPPPRSEQVYRNRNSYYSLNVQMVCLADQYISHVNAKFPGSVHDAYILRNSSIPYVMGQLQRHREWLLGDSGYPNLSWLLTPVRNPRTRAEERYIEAHGRTRRIIERTFGLLKARFRCLHMTGGSLFYSPKKVYQIIVACCMLHNLALGQQVPFLQEDGPIGGVVADVEPVDSEDEEAEEEDIDNRNTVILQYFQ</sequence>
<comment type="subcellular location">
    <subcellularLocation>
        <location evidence="3">Cytoplasm</location>
    </subcellularLocation>
    <subcellularLocation>
        <location evidence="2">Nucleus</location>
    </subcellularLocation>
</comment>
<comment type="caution">
    <text evidence="14">The sequence shown here is derived from an EMBL/GenBank/DDBJ whole genome shotgun (WGS) entry which is preliminary data.</text>
</comment>
<evidence type="ECO:0000256" key="3">
    <source>
        <dbReference type="ARBA" id="ARBA00004496"/>
    </source>
</evidence>
<dbReference type="PANTHER" id="PTHR22930">
    <property type="match status" value="1"/>
</dbReference>
<name>A0AAV7NKJ4_PLEWA</name>
<dbReference type="InterPro" id="IPR026103">
    <property type="entry name" value="HARBI1_animal"/>
</dbReference>
<organism evidence="14 15">
    <name type="scientific">Pleurodeles waltl</name>
    <name type="common">Iberian ribbed newt</name>
    <dbReference type="NCBI Taxonomy" id="8319"/>
    <lineage>
        <taxon>Eukaryota</taxon>
        <taxon>Metazoa</taxon>
        <taxon>Chordata</taxon>
        <taxon>Craniata</taxon>
        <taxon>Vertebrata</taxon>
        <taxon>Euteleostomi</taxon>
        <taxon>Amphibia</taxon>
        <taxon>Batrachia</taxon>
        <taxon>Caudata</taxon>
        <taxon>Salamandroidea</taxon>
        <taxon>Salamandridae</taxon>
        <taxon>Pleurodelinae</taxon>
        <taxon>Pleurodeles</taxon>
    </lineage>
</organism>
<accession>A0AAV7NKJ4</accession>
<evidence type="ECO:0000256" key="5">
    <source>
        <dbReference type="ARBA" id="ARBA00015519"/>
    </source>
</evidence>
<keyword evidence="7" id="KW-0540">Nuclease</keyword>
<dbReference type="GO" id="GO:0005737">
    <property type="term" value="C:cytoplasm"/>
    <property type="evidence" value="ECO:0007669"/>
    <property type="project" value="UniProtKB-SubCell"/>
</dbReference>
<feature type="domain" description="DDE Tnp4" evidence="13">
    <location>
        <begin position="167"/>
        <end position="319"/>
    </location>
</feature>
<evidence type="ECO:0000256" key="8">
    <source>
        <dbReference type="ARBA" id="ARBA00022723"/>
    </source>
</evidence>
<dbReference type="GO" id="GO:0046872">
    <property type="term" value="F:metal ion binding"/>
    <property type="evidence" value="ECO:0007669"/>
    <property type="project" value="UniProtKB-KW"/>
</dbReference>
<evidence type="ECO:0000256" key="12">
    <source>
        <dbReference type="ARBA" id="ARBA00045850"/>
    </source>
</evidence>
<evidence type="ECO:0000313" key="14">
    <source>
        <dbReference type="EMBL" id="KAJ1115174.1"/>
    </source>
</evidence>
<protein>
    <recommendedName>
        <fullName evidence="5">Putative nuclease HARBI1</fullName>
    </recommendedName>
    <alternativeName>
        <fullName evidence="11">Harbinger transposase-derived nuclease</fullName>
    </alternativeName>
</protein>
<keyword evidence="15" id="KW-1185">Reference proteome</keyword>
<evidence type="ECO:0000313" key="15">
    <source>
        <dbReference type="Proteomes" id="UP001066276"/>
    </source>
</evidence>
<comment type="similarity">
    <text evidence="4">Belongs to the HARBI1 family.</text>
</comment>
<keyword evidence="8" id="KW-0479">Metal-binding</keyword>
<evidence type="ECO:0000256" key="2">
    <source>
        <dbReference type="ARBA" id="ARBA00004123"/>
    </source>
</evidence>
<dbReference type="GO" id="GO:0005634">
    <property type="term" value="C:nucleus"/>
    <property type="evidence" value="ECO:0007669"/>
    <property type="project" value="UniProtKB-SubCell"/>
</dbReference>
<comment type="cofactor">
    <cofactor evidence="1">
        <name>a divalent metal cation</name>
        <dbReference type="ChEBI" id="CHEBI:60240"/>
    </cofactor>
</comment>
<dbReference type="InterPro" id="IPR045249">
    <property type="entry name" value="HARBI1-like"/>
</dbReference>
<proteinExistence type="inferred from homology"/>
<keyword evidence="6" id="KW-0963">Cytoplasm</keyword>
<evidence type="ECO:0000256" key="4">
    <source>
        <dbReference type="ARBA" id="ARBA00006958"/>
    </source>
</evidence>
<dbReference type="PANTHER" id="PTHR22930:SF267">
    <property type="entry name" value="NUCLEASE HARBI1-RELATED"/>
    <property type="match status" value="1"/>
</dbReference>
<keyword evidence="10" id="KW-0539">Nucleus</keyword>
<reference evidence="14" key="1">
    <citation type="journal article" date="2022" name="bioRxiv">
        <title>Sequencing and chromosome-scale assembly of the giantPleurodeles waltlgenome.</title>
        <authorList>
            <person name="Brown T."/>
            <person name="Elewa A."/>
            <person name="Iarovenko S."/>
            <person name="Subramanian E."/>
            <person name="Araus A.J."/>
            <person name="Petzold A."/>
            <person name="Susuki M."/>
            <person name="Suzuki K.-i.T."/>
            <person name="Hayashi T."/>
            <person name="Toyoda A."/>
            <person name="Oliveira C."/>
            <person name="Osipova E."/>
            <person name="Leigh N.D."/>
            <person name="Simon A."/>
            <person name="Yun M.H."/>
        </authorList>
    </citation>
    <scope>NUCLEOTIDE SEQUENCE</scope>
    <source>
        <strain evidence="14">20211129_DDA</strain>
        <tissue evidence="14">Liver</tissue>
    </source>
</reference>
<dbReference type="Proteomes" id="UP001066276">
    <property type="component" value="Chromosome 8"/>
</dbReference>
<evidence type="ECO:0000256" key="9">
    <source>
        <dbReference type="ARBA" id="ARBA00022801"/>
    </source>
</evidence>
<gene>
    <name evidence="14" type="ORF">NDU88_003400</name>
</gene>
<evidence type="ECO:0000256" key="10">
    <source>
        <dbReference type="ARBA" id="ARBA00023242"/>
    </source>
</evidence>
<evidence type="ECO:0000256" key="7">
    <source>
        <dbReference type="ARBA" id="ARBA00022722"/>
    </source>
</evidence>
<dbReference type="PRINTS" id="PR02086">
    <property type="entry name" value="PUTNUCHARBI1"/>
</dbReference>
<comment type="function">
    <text evidence="12">Transposase-derived protein that may have nuclease activity. Does not have transposase activity.</text>
</comment>
<evidence type="ECO:0000256" key="6">
    <source>
        <dbReference type="ARBA" id="ARBA00022490"/>
    </source>
</evidence>
<keyword evidence="9" id="KW-0378">Hydrolase</keyword>
<dbReference type="GO" id="GO:0004518">
    <property type="term" value="F:nuclease activity"/>
    <property type="evidence" value="ECO:0007669"/>
    <property type="project" value="UniProtKB-KW"/>
</dbReference>
<dbReference type="GO" id="GO:0016787">
    <property type="term" value="F:hydrolase activity"/>
    <property type="evidence" value="ECO:0007669"/>
    <property type="project" value="UniProtKB-KW"/>
</dbReference>
<dbReference type="AlphaFoldDB" id="A0AAV7NKJ4"/>
<evidence type="ECO:0000256" key="11">
    <source>
        <dbReference type="ARBA" id="ARBA00030126"/>
    </source>
</evidence>
<dbReference type="InterPro" id="IPR027806">
    <property type="entry name" value="HARBI1_dom"/>
</dbReference>
<evidence type="ECO:0000256" key="1">
    <source>
        <dbReference type="ARBA" id="ARBA00001968"/>
    </source>
</evidence>
<evidence type="ECO:0000259" key="13">
    <source>
        <dbReference type="Pfam" id="PF13359"/>
    </source>
</evidence>
<dbReference type="EMBL" id="JANPWB010000012">
    <property type="protein sequence ID" value="KAJ1115174.1"/>
    <property type="molecule type" value="Genomic_DNA"/>
</dbReference>